<dbReference type="Gene3D" id="1.10.10.60">
    <property type="entry name" value="Homeodomain-like"/>
    <property type="match status" value="1"/>
</dbReference>
<dbReference type="Pfam" id="PF21993">
    <property type="entry name" value="TetR_C_13_2"/>
    <property type="match status" value="1"/>
</dbReference>
<dbReference type="Proteomes" id="UP000603352">
    <property type="component" value="Unassembled WGS sequence"/>
</dbReference>
<keyword evidence="7" id="KW-1185">Reference proteome</keyword>
<dbReference type="Pfam" id="PF00440">
    <property type="entry name" value="TetR_N"/>
    <property type="match status" value="1"/>
</dbReference>
<dbReference type="EMBL" id="BMDZ01000052">
    <property type="protein sequence ID" value="GGB53122.1"/>
    <property type="molecule type" value="Genomic_DNA"/>
</dbReference>
<feature type="DNA-binding region" description="H-T-H motif" evidence="4">
    <location>
        <begin position="29"/>
        <end position="48"/>
    </location>
</feature>
<evidence type="ECO:0000256" key="1">
    <source>
        <dbReference type="ARBA" id="ARBA00023015"/>
    </source>
</evidence>
<name>A0ABQ1IWY9_9PROT</name>
<dbReference type="PANTHER" id="PTHR47506">
    <property type="entry name" value="TRANSCRIPTIONAL REGULATORY PROTEIN"/>
    <property type="match status" value="1"/>
</dbReference>
<keyword evidence="3" id="KW-0804">Transcription</keyword>
<comment type="caution">
    <text evidence="6">The sequence shown here is derived from an EMBL/GenBank/DDBJ whole genome shotgun (WGS) entry which is preliminary data.</text>
</comment>
<dbReference type="Gene3D" id="1.10.357.10">
    <property type="entry name" value="Tetracycline Repressor, domain 2"/>
    <property type="match status" value="1"/>
</dbReference>
<dbReference type="InterPro" id="IPR054156">
    <property type="entry name" value="YxaF_TetR_C"/>
</dbReference>
<dbReference type="SUPFAM" id="SSF48498">
    <property type="entry name" value="Tetracyclin repressor-like, C-terminal domain"/>
    <property type="match status" value="1"/>
</dbReference>
<evidence type="ECO:0000256" key="4">
    <source>
        <dbReference type="PROSITE-ProRule" id="PRU00335"/>
    </source>
</evidence>
<feature type="domain" description="HTH tetR-type" evidence="5">
    <location>
        <begin position="6"/>
        <end position="66"/>
    </location>
</feature>
<evidence type="ECO:0000259" key="5">
    <source>
        <dbReference type="PROSITE" id="PS50977"/>
    </source>
</evidence>
<keyword evidence="2 4" id="KW-0238">DNA-binding</keyword>
<organism evidence="6 7">
    <name type="scientific">Tistrella bauzanensis</name>
    <dbReference type="NCBI Taxonomy" id="657419"/>
    <lineage>
        <taxon>Bacteria</taxon>
        <taxon>Pseudomonadati</taxon>
        <taxon>Pseudomonadota</taxon>
        <taxon>Alphaproteobacteria</taxon>
        <taxon>Geminicoccales</taxon>
        <taxon>Geminicoccaceae</taxon>
        <taxon>Tistrella</taxon>
    </lineage>
</organism>
<reference evidence="7" key="1">
    <citation type="journal article" date="2019" name="Int. J. Syst. Evol. Microbiol.">
        <title>The Global Catalogue of Microorganisms (GCM) 10K type strain sequencing project: providing services to taxonomists for standard genome sequencing and annotation.</title>
        <authorList>
            <consortium name="The Broad Institute Genomics Platform"/>
            <consortium name="The Broad Institute Genome Sequencing Center for Infectious Disease"/>
            <person name="Wu L."/>
            <person name="Ma J."/>
        </authorList>
    </citation>
    <scope>NUCLEOTIDE SEQUENCE [LARGE SCALE GENOMIC DNA]</scope>
    <source>
        <strain evidence="7">CGMCC 1.10188</strain>
    </source>
</reference>
<sequence>MGRPRGFDRERVLDIVVDLFWRHGYDGTSVEAIRCATGIGPSSLYAAFGDKRSLFFEAVDRYRVRVVDRALAGLEHGDDDGYAAIEAFFDRVVEGIIAGERRWGCMMTNCAIECAPRDDMAGDLTRGHLMRVGQAFARALGNAGTGADAAQVTAMATMLVAVLQGLNVMARSGFDESPIRAVVQAALGSASHTALVAVPQARPMLSV</sequence>
<evidence type="ECO:0000313" key="7">
    <source>
        <dbReference type="Proteomes" id="UP000603352"/>
    </source>
</evidence>
<evidence type="ECO:0000256" key="2">
    <source>
        <dbReference type="ARBA" id="ARBA00023125"/>
    </source>
</evidence>
<dbReference type="InterPro" id="IPR009057">
    <property type="entry name" value="Homeodomain-like_sf"/>
</dbReference>
<keyword evidence="1" id="KW-0805">Transcription regulation</keyword>
<dbReference type="RefSeq" id="WP_188580738.1">
    <property type="nucleotide sequence ID" value="NZ_BMDZ01000052.1"/>
</dbReference>
<dbReference type="InterPro" id="IPR036271">
    <property type="entry name" value="Tet_transcr_reg_TetR-rel_C_sf"/>
</dbReference>
<dbReference type="SUPFAM" id="SSF46689">
    <property type="entry name" value="Homeodomain-like"/>
    <property type="match status" value="1"/>
</dbReference>
<protein>
    <submittedName>
        <fullName evidence="6">TetR family transcriptional regulator</fullName>
    </submittedName>
</protein>
<dbReference type="PROSITE" id="PS50977">
    <property type="entry name" value="HTH_TETR_2"/>
    <property type="match status" value="1"/>
</dbReference>
<gene>
    <name evidence="6" type="ORF">GCM10011505_37680</name>
</gene>
<accession>A0ABQ1IWY9</accession>
<proteinExistence type="predicted"/>
<dbReference type="InterPro" id="IPR001647">
    <property type="entry name" value="HTH_TetR"/>
</dbReference>
<evidence type="ECO:0000313" key="6">
    <source>
        <dbReference type="EMBL" id="GGB53122.1"/>
    </source>
</evidence>
<dbReference type="PANTHER" id="PTHR47506:SF1">
    <property type="entry name" value="HTH-TYPE TRANSCRIPTIONAL REGULATOR YJDC"/>
    <property type="match status" value="1"/>
</dbReference>
<evidence type="ECO:0000256" key="3">
    <source>
        <dbReference type="ARBA" id="ARBA00023163"/>
    </source>
</evidence>